<dbReference type="PANTHER" id="PTHR24260:SF136">
    <property type="entry name" value="GH08193P-RELATED"/>
    <property type="match status" value="1"/>
</dbReference>
<evidence type="ECO:0000259" key="1">
    <source>
        <dbReference type="PROSITE" id="PS50240"/>
    </source>
</evidence>
<dbReference type="RefSeq" id="XP_052749482.1">
    <property type="nucleotide sequence ID" value="XM_052893522.1"/>
</dbReference>
<name>A0ABM3MDI7_GALME</name>
<dbReference type="PANTHER" id="PTHR24260">
    <property type="match status" value="1"/>
</dbReference>
<dbReference type="PROSITE" id="PS50240">
    <property type="entry name" value="TRYPSIN_DOM"/>
    <property type="match status" value="1"/>
</dbReference>
<dbReference type="Proteomes" id="UP001652740">
    <property type="component" value="Unplaced"/>
</dbReference>
<sequence length="413" mass="46694">MLFKMKLNISLLRLIIKLIILLILVSVLFILSATLYSSRYWPDLYNYANANITIKRIPTITELNLTALEYVTENSTTEIDYVWSTRNFDVNTEDYMAVEDFDSPTGKIKRNAQTEEAKDYGEVPNKMVVIDYFFEDEHSNTKLIKDIIDESKLTTKDLEDVEVMSGRGAVDEVVHPICHGNITQGVFPWIAAIFVKNTTIDNQFEYYCDGALLSERVILTAGRCVTTNSTVDPEDLIVILGKKSLHSTSENEQVHRVKSVNVHENYTVKDGVAVNDLAMLVLEESADLNKDVGAACMFGEQDIIIDYQKAATTAWSLSGDLTPIYFDKEKSRACNQKNKVENTFCSTYGDDVPLCPSYGGLHATKHTDEKWYLHGIRTGDPAAKRICIKRDITYTSVINFVDWILENVQSNKN</sequence>
<feature type="domain" description="Peptidase S1" evidence="1">
    <location>
        <begin position="163"/>
        <end position="409"/>
    </location>
</feature>
<accession>A0ABM3MDI7</accession>
<dbReference type="InterPro" id="IPR051333">
    <property type="entry name" value="CLIP_Serine_Protease"/>
</dbReference>
<gene>
    <name evidence="3" type="primary">LOC113513685</name>
</gene>
<reference evidence="3" key="1">
    <citation type="submission" date="2025-08" db="UniProtKB">
        <authorList>
            <consortium name="RefSeq"/>
        </authorList>
    </citation>
    <scope>IDENTIFICATION</scope>
    <source>
        <tissue evidence="3">Whole larvae</tissue>
    </source>
</reference>
<dbReference type="GeneID" id="113513685"/>
<dbReference type="SMART" id="SM00020">
    <property type="entry name" value="Tryp_SPc"/>
    <property type="match status" value="1"/>
</dbReference>
<evidence type="ECO:0000313" key="3">
    <source>
        <dbReference type="RefSeq" id="XP_052749482.1"/>
    </source>
</evidence>
<dbReference type="SUPFAM" id="SSF50494">
    <property type="entry name" value="Trypsin-like serine proteases"/>
    <property type="match status" value="1"/>
</dbReference>
<evidence type="ECO:0000313" key="2">
    <source>
        <dbReference type="Proteomes" id="UP001652740"/>
    </source>
</evidence>
<keyword evidence="2" id="KW-1185">Reference proteome</keyword>
<dbReference type="InterPro" id="IPR009003">
    <property type="entry name" value="Peptidase_S1_PA"/>
</dbReference>
<dbReference type="Gene3D" id="2.40.10.10">
    <property type="entry name" value="Trypsin-like serine proteases"/>
    <property type="match status" value="1"/>
</dbReference>
<organism evidence="2 3">
    <name type="scientific">Galleria mellonella</name>
    <name type="common">Greater wax moth</name>
    <dbReference type="NCBI Taxonomy" id="7137"/>
    <lineage>
        <taxon>Eukaryota</taxon>
        <taxon>Metazoa</taxon>
        <taxon>Ecdysozoa</taxon>
        <taxon>Arthropoda</taxon>
        <taxon>Hexapoda</taxon>
        <taxon>Insecta</taxon>
        <taxon>Pterygota</taxon>
        <taxon>Neoptera</taxon>
        <taxon>Endopterygota</taxon>
        <taxon>Lepidoptera</taxon>
        <taxon>Glossata</taxon>
        <taxon>Ditrysia</taxon>
        <taxon>Pyraloidea</taxon>
        <taxon>Pyralidae</taxon>
        <taxon>Galleriinae</taxon>
        <taxon>Galleria</taxon>
    </lineage>
</organism>
<dbReference type="Pfam" id="PF00089">
    <property type="entry name" value="Trypsin"/>
    <property type="match status" value="1"/>
</dbReference>
<dbReference type="InterPro" id="IPR001254">
    <property type="entry name" value="Trypsin_dom"/>
</dbReference>
<proteinExistence type="predicted"/>
<dbReference type="InterPro" id="IPR043504">
    <property type="entry name" value="Peptidase_S1_PA_chymotrypsin"/>
</dbReference>
<protein>
    <submittedName>
        <fullName evidence="3">Tissue-type plasminogen activator-like isoform X2</fullName>
    </submittedName>
</protein>